<dbReference type="EMBL" id="LLXJ01000690">
    <property type="protein sequence ID" value="PKC07002.1"/>
    <property type="molecule type" value="Genomic_DNA"/>
</dbReference>
<keyword evidence="1" id="KW-0175">Coiled coil</keyword>
<organism evidence="2 3">
    <name type="scientific">Rhizophagus irregularis</name>
    <dbReference type="NCBI Taxonomy" id="588596"/>
    <lineage>
        <taxon>Eukaryota</taxon>
        <taxon>Fungi</taxon>
        <taxon>Fungi incertae sedis</taxon>
        <taxon>Mucoromycota</taxon>
        <taxon>Glomeromycotina</taxon>
        <taxon>Glomeromycetes</taxon>
        <taxon>Glomerales</taxon>
        <taxon>Glomeraceae</taxon>
        <taxon>Rhizophagus</taxon>
    </lineage>
</organism>
<name>A0A2N0PJK3_9GLOM</name>
<feature type="coiled-coil region" evidence="1">
    <location>
        <begin position="4"/>
        <end position="82"/>
    </location>
</feature>
<reference evidence="2 3" key="2">
    <citation type="submission" date="2017-09" db="EMBL/GenBank/DDBJ databases">
        <title>Extensive intraspecific genome diversity in a model arbuscular mycorrhizal fungus.</title>
        <authorList>
            <person name="Chen E.C."/>
            <person name="Morin E."/>
            <person name="Beaudet D."/>
            <person name="Noel J."/>
            <person name="Ndikumana S."/>
            <person name="Charron P."/>
            <person name="St-Onge C."/>
            <person name="Giorgi J."/>
            <person name="Grigoriev I.V."/>
            <person name="Roux C."/>
            <person name="Martin F.M."/>
            <person name="Corradi N."/>
        </authorList>
    </citation>
    <scope>NUCLEOTIDE SEQUENCE [LARGE SCALE GENOMIC DNA]</scope>
    <source>
        <strain evidence="2 3">A5</strain>
    </source>
</reference>
<evidence type="ECO:0000313" key="2">
    <source>
        <dbReference type="EMBL" id="PKC07002.1"/>
    </source>
</evidence>
<evidence type="ECO:0000256" key="1">
    <source>
        <dbReference type="SAM" id="Coils"/>
    </source>
</evidence>
<protein>
    <submittedName>
        <fullName evidence="2">Uncharacterized protein</fullName>
    </submittedName>
</protein>
<gene>
    <name evidence="2" type="ORF">RhiirA5_481253</name>
</gene>
<dbReference type="Proteomes" id="UP000232722">
    <property type="component" value="Unassembled WGS sequence"/>
</dbReference>
<reference evidence="2 3" key="1">
    <citation type="submission" date="2016-04" db="EMBL/GenBank/DDBJ databases">
        <title>Genome analyses suggest a sexual origin of heterokaryosis in a supposedly ancient asexual fungus.</title>
        <authorList>
            <person name="Ropars J."/>
            <person name="Sedzielewska K."/>
            <person name="Noel J."/>
            <person name="Charron P."/>
            <person name="Farinelli L."/>
            <person name="Marton T."/>
            <person name="Kruger M."/>
            <person name="Pelin A."/>
            <person name="Brachmann A."/>
            <person name="Corradi N."/>
        </authorList>
    </citation>
    <scope>NUCLEOTIDE SEQUENCE [LARGE SCALE GENOMIC DNA]</scope>
    <source>
        <strain evidence="2 3">A5</strain>
    </source>
</reference>
<proteinExistence type="predicted"/>
<accession>A0A2N0PJK3</accession>
<dbReference type="VEuPathDB" id="FungiDB:FUN_008518"/>
<evidence type="ECO:0000313" key="3">
    <source>
        <dbReference type="Proteomes" id="UP000232722"/>
    </source>
</evidence>
<comment type="caution">
    <text evidence="2">The sequence shown here is derived from an EMBL/GenBank/DDBJ whole genome shotgun (WGS) entry which is preliminary data.</text>
</comment>
<dbReference type="AlphaFoldDB" id="A0A2N0PJK3"/>
<sequence length="151" mass="17068">MQSNDSLKELNAKLLTEIAKLRKENAEIPELKEKLLRFAEVKAENAKLKQIIEKNARRDAKVEELEQKNAEHEARFAIVEQSSVAVDGQSQNDKEVTISTVDVSVVDQLKQHVPVCKANDVVSEVLSEVNFKSPEEREMDKFLNEAALVIK</sequence>
<dbReference type="VEuPathDB" id="FungiDB:RhiirFUN_023913"/>